<reference evidence="2 3" key="1">
    <citation type="submission" date="2014-06" db="EMBL/GenBank/DDBJ databases">
        <title>Evolutionary Origins and Diversification of the Mycorrhizal Mutualists.</title>
        <authorList>
            <consortium name="DOE Joint Genome Institute"/>
            <consortium name="Mycorrhizal Genomics Consortium"/>
            <person name="Kohler A."/>
            <person name="Kuo A."/>
            <person name="Nagy L.G."/>
            <person name="Floudas D."/>
            <person name="Copeland A."/>
            <person name="Barry K.W."/>
            <person name="Cichocki N."/>
            <person name="Veneault-Fourrey C."/>
            <person name="LaButti K."/>
            <person name="Lindquist E.A."/>
            <person name="Lipzen A."/>
            <person name="Lundell T."/>
            <person name="Morin E."/>
            <person name="Murat C."/>
            <person name="Riley R."/>
            <person name="Ohm R."/>
            <person name="Sun H."/>
            <person name="Tunlid A."/>
            <person name="Henrissat B."/>
            <person name="Grigoriev I.V."/>
            <person name="Hibbett D.S."/>
            <person name="Martin F."/>
        </authorList>
    </citation>
    <scope>NUCLEOTIDE SEQUENCE [LARGE SCALE GENOMIC DNA]</scope>
    <source>
        <strain evidence="2 3">FD-325 SS-3</strain>
    </source>
</reference>
<evidence type="ECO:0000256" key="1">
    <source>
        <dbReference type="SAM" id="SignalP"/>
    </source>
</evidence>
<proteinExistence type="predicted"/>
<evidence type="ECO:0000313" key="2">
    <source>
        <dbReference type="EMBL" id="KII84650.1"/>
    </source>
</evidence>
<dbReference type="AlphaFoldDB" id="A0A0C9SXW3"/>
<gene>
    <name evidence="2" type="ORF">PLICRDRAFT_701802</name>
</gene>
<evidence type="ECO:0000313" key="3">
    <source>
        <dbReference type="Proteomes" id="UP000053263"/>
    </source>
</evidence>
<name>A0A0C9SXW3_PLICR</name>
<dbReference type="EMBL" id="KN832570">
    <property type="protein sequence ID" value="KII84650.1"/>
    <property type="molecule type" value="Genomic_DNA"/>
</dbReference>
<protein>
    <submittedName>
        <fullName evidence="2">Uncharacterized protein</fullName>
    </submittedName>
</protein>
<sequence length="137" mass="14800">MHFAILAVSASLVSSALSVPIVRGPILPATTCAGSHLGNPECTSLKDKRIVSQNGIIENVDIPPPIQQITSEISHSSQIRGLESAVEESLQNVQWHQPKREGIRSPMEQDIERRQLDVGPGLTPDRLARIKAAVGIQ</sequence>
<accession>A0A0C9SXW3</accession>
<dbReference type="HOGENOM" id="CLU_1865963_0_0_1"/>
<keyword evidence="3" id="KW-1185">Reference proteome</keyword>
<feature type="chain" id="PRO_5002203893" evidence="1">
    <location>
        <begin position="19"/>
        <end position="137"/>
    </location>
</feature>
<dbReference type="Proteomes" id="UP000053263">
    <property type="component" value="Unassembled WGS sequence"/>
</dbReference>
<feature type="signal peptide" evidence="1">
    <location>
        <begin position="1"/>
        <end position="18"/>
    </location>
</feature>
<organism evidence="2 3">
    <name type="scientific">Plicaturopsis crispa FD-325 SS-3</name>
    <dbReference type="NCBI Taxonomy" id="944288"/>
    <lineage>
        <taxon>Eukaryota</taxon>
        <taxon>Fungi</taxon>
        <taxon>Dikarya</taxon>
        <taxon>Basidiomycota</taxon>
        <taxon>Agaricomycotina</taxon>
        <taxon>Agaricomycetes</taxon>
        <taxon>Agaricomycetidae</taxon>
        <taxon>Amylocorticiales</taxon>
        <taxon>Amylocorticiaceae</taxon>
        <taxon>Plicatura</taxon>
        <taxon>Plicaturopsis crispa</taxon>
    </lineage>
</organism>
<keyword evidence="1" id="KW-0732">Signal</keyword>